<dbReference type="AlphaFoldDB" id="A0AAQ0C0R1"/>
<organism evidence="2 3">
    <name type="scientific">Azotobacter chroococcum</name>
    <dbReference type="NCBI Taxonomy" id="353"/>
    <lineage>
        <taxon>Bacteria</taxon>
        <taxon>Pseudomonadati</taxon>
        <taxon>Pseudomonadota</taxon>
        <taxon>Gammaproteobacteria</taxon>
        <taxon>Pseudomonadales</taxon>
        <taxon>Pseudomonadaceae</taxon>
        <taxon>Azotobacter</taxon>
    </lineage>
</organism>
<dbReference type="EMBL" id="CP066310">
    <property type="protein sequence ID" value="QQE90747.1"/>
    <property type="molecule type" value="Genomic_DNA"/>
</dbReference>
<evidence type="ECO:0008006" key="4">
    <source>
        <dbReference type="Google" id="ProtNLM"/>
    </source>
</evidence>
<feature type="region of interest" description="Disordered" evidence="1">
    <location>
        <begin position="75"/>
        <end position="115"/>
    </location>
</feature>
<name>A0AAQ0C0R1_9GAMM</name>
<evidence type="ECO:0000256" key="1">
    <source>
        <dbReference type="SAM" id="MobiDB-lite"/>
    </source>
</evidence>
<evidence type="ECO:0000313" key="3">
    <source>
        <dbReference type="Proteomes" id="UP000596192"/>
    </source>
</evidence>
<feature type="compositionally biased region" description="Basic and acidic residues" evidence="1">
    <location>
        <begin position="104"/>
        <end position="115"/>
    </location>
</feature>
<dbReference type="Proteomes" id="UP000596192">
    <property type="component" value="Chromosome"/>
</dbReference>
<reference evidence="2 3" key="1">
    <citation type="submission" date="2020-12" db="EMBL/GenBank/DDBJ databases">
        <title>Genomic Analysis and Response surface optimization of nitrogen-fixing conditions for A. chroococcum strain HR1, Isolation from rhizosphere soil.</title>
        <authorList>
            <person name="Li J."/>
            <person name="Yang H."/>
            <person name="Liu H."/>
            <person name="Wang C."/>
            <person name="Tian Y."/>
            <person name="Lu X.Y."/>
        </authorList>
    </citation>
    <scope>NUCLEOTIDE SEQUENCE [LARGE SCALE GENOMIC DNA]</scope>
    <source>
        <strain evidence="2 3">HR1</strain>
    </source>
</reference>
<dbReference type="Gene3D" id="3.10.310.10">
    <property type="entry name" value="Diaminopimelate Epimerase, Chain A, domain 1"/>
    <property type="match status" value="1"/>
</dbReference>
<evidence type="ECO:0000313" key="2">
    <source>
        <dbReference type="EMBL" id="QQE90747.1"/>
    </source>
</evidence>
<sequence>MQPIPCVLVRGGTSKGPVSCQRPVRFAPGAHEPLLTIMGSGHEPEIDGTRGGSTQTRCLFGTTVQSKLFSKRHEHSCPEWNGAGTHHRVPTPPLPRRKTLKTASGRESRTPAWDH</sequence>
<gene>
    <name evidence="2" type="ORF">GKQ51_01345</name>
</gene>
<protein>
    <recommendedName>
        <fullName evidence="4">PrpF protein</fullName>
    </recommendedName>
</protein>
<proteinExistence type="predicted"/>
<accession>A0AAQ0C0R1</accession>
<feature type="compositionally biased region" description="Basic residues" evidence="1">
    <location>
        <begin position="85"/>
        <end position="100"/>
    </location>
</feature>
<dbReference type="SUPFAM" id="SSF54506">
    <property type="entry name" value="Diaminopimelate epimerase-like"/>
    <property type="match status" value="1"/>
</dbReference>